<organism evidence="1 2">
    <name type="scientific">Cronobacter phage CR9</name>
    <dbReference type="NCBI Taxonomy" id="1162290"/>
    <lineage>
        <taxon>Viruses</taxon>
        <taxon>Duplodnaviria</taxon>
        <taxon>Heunggongvirae</taxon>
        <taxon>Uroviricota</taxon>
        <taxon>Caudoviricetes</taxon>
        <taxon>Vequintavirinae</taxon>
        <taxon>Certrevirus</taxon>
        <taxon>Certrevirus CR9</taxon>
    </lineage>
</organism>
<accession>M1F186</accession>
<gene>
    <name evidence="1" type="ORF">CR9_053</name>
</gene>
<dbReference type="EMBL" id="JQ691611">
    <property type="protein sequence ID" value="AFH20937.1"/>
    <property type="molecule type" value="Genomic_DNA"/>
</dbReference>
<dbReference type="RefSeq" id="YP_009015015.1">
    <property type="nucleotide sequence ID" value="NC_023717.1"/>
</dbReference>
<dbReference type="Proteomes" id="UP000011829">
    <property type="component" value="Segment"/>
</dbReference>
<keyword evidence="2" id="KW-1185">Reference proteome</keyword>
<name>M1F186_9CAUD</name>
<proteinExistence type="predicted"/>
<dbReference type="OrthoDB" id="37452at10239"/>
<sequence>MKPLTKEDELVFRRYWKSLKKDVLIDKMWEMIQFMEYQQEENENLKQQVSRSNAQYLANCRSVGGITLPPGV</sequence>
<dbReference type="GeneID" id="18562895"/>
<protein>
    <submittedName>
        <fullName evidence="1">Uncharacterized protein</fullName>
    </submittedName>
</protein>
<reference evidence="1 2" key="1">
    <citation type="submission" date="2012-02" db="EMBL/GenBank/DDBJ databases">
        <title>Complete Genome Sequence of Cronobacter sakazakii Bacteriophage CR9.</title>
        <authorList>
            <person name="Shin H."/>
            <person name="Lee J.-H."/>
            <person name="Kim Y."/>
            <person name="Ryu S."/>
        </authorList>
    </citation>
    <scope>NUCLEOTIDE SEQUENCE [LARGE SCALE GENOMIC DNA]</scope>
</reference>
<dbReference type="KEGG" id="vg:18562895"/>
<evidence type="ECO:0000313" key="2">
    <source>
        <dbReference type="Proteomes" id="UP000011829"/>
    </source>
</evidence>
<evidence type="ECO:0000313" key="1">
    <source>
        <dbReference type="EMBL" id="AFH20937.1"/>
    </source>
</evidence>